<dbReference type="InterPro" id="IPR012336">
    <property type="entry name" value="Thioredoxin-like_fold"/>
</dbReference>
<dbReference type="VEuPathDB" id="FungiDB:PC110_g4078"/>
<proteinExistence type="predicted"/>
<feature type="chain" id="PRO_5035813137" description="Thioredoxin-like fold domain-containing protein" evidence="1">
    <location>
        <begin position="24"/>
        <end position="616"/>
    </location>
</feature>
<organism evidence="3 4">
    <name type="scientific">Phytophthora cactorum</name>
    <dbReference type="NCBI Taxonomy" id="29920"/>
    <lineage>
        <taxon>Eukaryota</taxon>
        <taxon>Sar</taxon>
        <taxon>Stramenopiles</taxon>
        <taxon>Oomycota</taxon>
        <taxon>Peronosporomycetes</taxon>
        <taxon>Peronosporales</taxon>
        <taxon>Peronosporaceae</taxon>
        <taxon>Phytophthora</taxon>
    </lineage>
</organism>
<evidence type="ECO:0000313" key="3">
    <source>
        <dbReference type="EMBL" id="KAG2998934.1"/>
    </source>
</evidence>
<protein>
    <recommendedName>
        <fullName evidence="2">Thioredoxin-like fold domain-containing protein</fullName>
    </recommendedName>
</protein>
<evidence type="ECO:0000259" key="2">
    <source>
        <dbReference type="Pfam" id="PF13462"/>
    </source>
</evidence>
<sequence length="616" mass="67932">MAFVMFVARFLLLSMALCGTVNTQRIPRRPPGFTLGSGSADAGVQLESYIDLLCPDSKSAYPGLKKLVEHYAADELRVRFVLFPLPYHQHAFATAEAAFTITTVLGDKSFVTWLETIYANQDIFWNKATKDLSPVQVVGKLKTLAQKTFPSLTDKQWDEQMTGYGGTDVDDHTRESWKYTCSRGMSGTPMYTLNGVPFEADADWTFEQWYKVIDPLVKANKPVLEFQAETQAWKDVHLSGNPRALPDRDVMHLVRAGEWATTAQACEGLAGGTRACEFAPGRAMCCQAEEACILREGFVGVFRLLEGTGRKLSARTRQRYHSASQAAAIAAAVALTLLEADRKPVVVSYAAVEATLILINELTTLADVKYIDIPAGALAAGPLIDSWIYQSDAIAKSQLAALDSFCQLPSSVLSRMRDEIPSGKLVSRCDVFHRDQNCAQFHRDYFIKGMKFAIRLYVPIYAVSVLAPKYKRWIWGPRPELVPLVMRYLRTCCCLTMLYQVPLGFSCLSPSDRHRATVRMAGALTTLAFVAEHEHRRGSVIKAVGVYSTGAVAARIVAALGVSPKAVKLGQLVLLSAAMTVIFQRTTPDSSRMTQMLYGYSDKPASTGDDARVAKR</sequence>
<evidence type="ECO:0000256" key="1">
    <source>
        <dbReference type="SAM" id="SignalP"/>
    </source>
</evidence>
<dbReference type="SUPFAM" id="SSF52833">
    <property type="entry name" value="Thioredoxin-like"/>
    <property type="match status" value="1"/>
</dbReference>
<dbReference type="PANTHER" id="PTHR33875:SF2">
    <property type="entry name" value="ACR183CP"/>
    <property type="match status" value="1"/>
</dbReference>
<dbReference type="Pfam" id="PF13462">
    <property type="entry name" value="Thioredoxin_4"/>
    <property type="match status" value="1"/>
</dbReference>
<dbReference type="EMBL" id="RCML01000012">
    <property type="protein sequence ID" value="KAG2998934.1"/>
    <property type="molecule type" value="Genomic_DNA"/>
</dbReference>
<dbReference type="PANTHER" id="PTHR33875">
    <property type="entry name" value="OS09G0542200 PROTEIN"/>
    <property type="match status" value="1"/>
</dbReference>
<dbReference type="Proteomes" id="UP000697107">
    <property type="component" value="Unassembled WGS sequence"/>
</dbReference>
<comment type="caution">
    <text evidence="3">The sequence shown here is derived from an EMBL/GenBank/DDBJ whole genome shotgun (WGS) entry which is preliminary data.</text>
</comment>
<dbReference type="InterPro" id="IPR036249">
    <property type="entry name" value="Thioredoxin-like_sf"/>
</dbReference>
<dbReference type="VEuPathDB" id="FungiDB:PC110_g4080"/>
<reference evidence="3" key="1">
    <citation type="submission" date="2018-10" db="EMBL/GenBank/DDBJ databases">
        <title>Effector identification in a new, highly contiguous assembly of the strawberry crown rot pathogen Phytophthora cactorum.</title>
        <authorList>
            <person name="Armitage A.D."/>
            <person name="Nellist C.F."/>
            <person name="Bates H."/>
            <person name="Vickerstaff R.J."/>
            <person name="Harrison R.J."/>
        </authorList>
    </citation>
    <scope>NUCLEOTIDE SEQUENCE</scope>
    <source>
        <strain evidence="3">P415</strain>
    </source>
</reference>
<name>A0A8T1GPC7_9STRA</name>
<accession>A0A8T1GPC7</accession>
<evidence type="ECO:0000313" key="4">
    <source>
        <dbReference type="Proteomes" id="UP000697107"/>
    </source>
</evidence>
<dbReference type="AlphaFoldDB" id="A0A8T1GPC7"/>
<feature type="signal peptide" evidence="1">
    <location>
        <begin position="1"/>
        <end position="23"/>
    </location>
</feature>
<gene>
    <name evidence="3" type="ORF">PC118_g1020</name>
</gene>
<feature type="domain" description="Thioredoxin-like fold" evidence="2">
    <location>
        <begin position="37"/>
        <end position="198"/>
    </location>
</feature>
<dbReference type="Gene3D" id="3.40.30.10">
    <property type="entry name" value="Glutaredoxin"/>
    <property type="match status" value="1"/>
</dbReference>
<keyword evidence="1" id="KW-0732">Signal</keyword>